<feature type="signal peptide" evidence="1">
    <location>
        <begin position="1"/>
        <end position="18"/>
    </location>
</feature>
<dbReference type="STRING" id="23.BEL05_12180"/>
<evidence type="ECO:0000256" key="1">
    <source>
        <dbReference type="SAM" id="SignalP"/>
    </source>
</evidence>
<evidence type="ECO:0000313" key="2">
    <source>
        <dbReference type="EMBL" id="OEG74927.1"/>
    </source>
</evidence>
<comment type="caution">
    <text evidence="2">The sequence shown here is derived from an EMBL/GenBank/DDBJ whole genome shotgun (WGS) entry which is preliminary data.</text>
</comment>
<evidence type="ECO:0000313" key="3">
    <source>
        <dbReference type="Proteomes" id="UP000095230"/>
    </source>
</evidence>
<dbReference type="EMBL" id="MCBT01000013">
    <property type="protein sequence ID" value="OEG74927.1"/>
    <property type="molecule type" value="Genomic_DNA"/>
</dbReference>
<reference evidence="2 3" key="1">
    <citation type="submission" date="2016-07" db="EMBL/GenBank/DDBJ databases">
        <title>Whole-genome of two Shewanella species isolated from a digestive organ of sea cucumber Apostichopus japonicus Selenka 1867.</title>
        <authorList>
            <person name="Hong H.-H."/>
            <person name="Choi H."/>
            <person name="Cheon S."/>
            <person name="Oh J.-S."/>
            <person name="Lee H.-G."/>
            <person name="Park C."/>
        </authorList>
    </citation>
    <scope>NUCLEOTIDE SEQUENCE [LARGE SCALE GENOMIC DNA]</scope>
    <source>
        <strain evidence="2 3">CSB03KR</strain>
    </source>
</reference>
<sequence length="131" mass="14624">MLKHIFLTILLLSGTAQAADDILTLDRSVSGSFQSSFPNDNNIQPDISDFKVINTVLMSNEIGERWAVLTVENLASGQRTLNQNHLLGLFANGERMTPHTFKRKFSANELLSITIAFGESKFPILEVYPRN</sequence>
<dbReference type="Proteomes" id="UP000095230">
    <property type="component" value="Unassembled WGS sequence"/>
</dbReference>
<organism evidence="2 3">
    <name type="scientific">Shewanella colwelliana</name>
    <name type="common">Alteromonas colwelliana</name>
    <dbReference type="NCBI Taxonomy" id="23"/>
    <lineage>
        <taxon>Bacteria</taxon>
        <taxon>Pseudomonadati</taxon>
        <taxon>Pseudomonadota</taxon>
        <taxon>Gammaproteobacteria</taxon>
        <taxon>Alteromonadales</taxon>
        <taxon>Shewanellaceae</taxon>
        <taxon>Shewanella</taxon>
    </lineage>
</organism>
<accession>A0A1E5IWX9</accession>
<keyword evidence="1" id="KW-0732">Signal</keyword>
<feature type="chain" id="PRO_5009179291" evidence="1">
    <location>
        <begin position="19"/>
        <end position="131"/>
    </location>
</feature>
<dbReference type="RefSeq" id="WP_069670478.1">
    <property type="nucleotide sequence ID" value="NZ_JAWWDQ010000033.1"/>
</dbReference>
<dbReference type="OrthoDB" id="6080130at2"/>
<gene>
    <name evidence="2" type="ORF">BEL05_12180</name>
</gene>
<proteinExistence type="predicted"/>
<dbReference type="AlphaFoldDB" id="A0A1E5IWX9"/>
<name>A0A1E5IWX9_SHECO</name>
<protein>
    <submittedName>
        <fullName evidence="2">Uncharacterized protein</fullName>
    </submittedName>
</protein>